<protein>
    <submittedName>
        <fullName evidence="2">Glycosyl transferase family 2</fullName>
    </submittedName>
</protein>
<dbReference type="InterPro" id="IPR029044">
    <property type="entry name" value="Nucleotide-diphossugar_trans"/>
</dbReference>
<accession>A0A1M5CK98</accession>
<dbReference type="RefSeq" id="WP_173702660.1">
    <property type="nucleotide sequence ID" value="NZ_FQUO01000009.1"/>
</dbReference>
<keyword evidence="3" id="KW-1185">Reference proteome</keyword>
<dbReference type="InterPro" id="IPR001173">
    <property type="entry name" value="Glyco_trans_2-like"/>
</dbReference>
<evidence type="ECO:0000259" key="1">
    <source>
        <dbReference type="Pfam" id="PF00535"/>
    </source>
</evidence>
<sequence length="257" mass="29865">MIEMISKFPDITLLITHYNRSNSLANLLKSFKLLGISFGDVVVSDDGSEDEHLIVVHKLKSEFGFKLVAAPANAGLGNNINKGQNSISTPYTLYIQEDFEPTAKFQSALNNAIEIMNERMDIDITRFYAYLKYPYLKNLKNGFSEMYIPSFALNYKKIYFYSDHPHLRRSNFFSKFGKYSEGIKGDKTEYNMCLSFIRNNGKGLFYNDFQSLFIQRNSEAEPSTMVRSKISNSNFFIIKIVRDLYRQIKYNYDLFKK</sequence>
<reference evidence="2 3" key="1">
    <citation type="submission" date="2016-11" db="EMBL/GenBank/DDBJ databases">
        <authorList>
            <person name="Jaros S."/>
            <person name="Januszkiewicz K."/>
            <person name="Wedrychowicz H."/>
        </authorList>
    </citation>
    <scope>NUCLEOTIDE SEQUENCE [LARGE SCALE GENOMIC DNA]</scope>
    <source>
        <strain evidence="2 3">DSM 26897</strain>
    </source>
</reference>
<name>A0A1M5CK98_9BACT</name>
<dbReference type="GO" id="GO:0016740">
    <property type="term" value="F:transferase activity"/>
    <property type="evidence" value="ECO:0007669"/>
    <property type="project" value="UniProtKB-KW"/>
</dbReference>
<dbReference type="Gene3D" id="3.90.550.10">
    <property type="entry name" value="Spore Coat Polysaccharide Biosynthesis Protein SpsA, Chain A"/>
    <property type="match status" value="1"/>
</dbReference>
<dbReference type="STRING" id="1302690.BUE76_08055"/>
<dbReference type="AlphaFoldDB" id="A0A1M5CK98"/>
<organism evidence="2 3">
    <name type="scientific">Cnuella takakiae</name>
    <dbReference type="NCBI Taxonomy" id="1302690"/>
    <lineage>
        <taxon>Bacteria</taxon>
        <taxon>Pseudomonadati</taxon>
        <taxon>Bacteroidota</taxon>
        <taxon>Chitinophagia</taxon>
        <taxon>Chitinophagales</taxon>
        <taxon>Chitinophagaceae</taxon>
        <taxon>Cnuella</taxon>
    </lineage>
</organism>
<evidence type="ECO:0000313" key="2">
    <source>
        <dbReference type="EMBL" id="SHF55140.1"/>
    </source>
</evidence>
<dbReference type="Pfam" id="PF00535">
    <property type="entry name" value="Glycos_transf_2"/>
    <property type="match status" value="1"/>
</dbReference>
<evidence type="ECO:0000313" key="3">
    <source>
        <dbReference type="Proteomes" id="UP000184368"/>
    </source>
</evidence>
<gene>
    <name evidence="2" type="ORF">SAMN05444008_109110</name>
</gene>
<feature type="domain" description="Glycosyltransferase 2-like" evidence="1">
    <location>
        <begin position="13"/>
        <end position="143"/>
    </location>
</feature>
<proteinExistence type="predicted"/>
<keyword evidence="2" id="KW-0808">Transferase</keyword>
<dbReference type="EMBL" id="FQUO01000009">
    <property type="protein sequence ID" value="SHF55140.1"/>
    <property type="molecule type" value="Genomic_DNA"/>
</dbReference>
<dbReference type="SUPFAM" id="SSF53448">
    <property type="entry name" value="Nucleotide-diphospho-sugar transferases"/>
    <property type="match status" value="1"/>
</dbReference>
<dbReference type="Proteomes" id="UP000184368">
    <property type="component" value="Unassembled WGS sequence"/>
</dbReference>